<dbReference type="RefSeq" id="WP_054341308.1">
    <property type="nucleotide sequence ID" value="NZ_FTOE01000004.1"/>
</dbReference>
<sequence length="366" mass="39987">MIVEQSVMSMSADHKKSESVSYMQKTNISGFGQQFDSASALLATRVGPQETGGVAPLVPSVSEPSVLIMTDDGLKFNTSEEKEVSVHQQSYTRARLFKALFEAITGKKLPVIDDGLNAGVNEVSNMDAAKGRVQRSEATDFLSESKAMQLTVHVAQSVEEYEVSRFVAAGSVKTSDGRMIDLNLNMTMERYYSETHEMSFSREVRFKDPLLLNFDGTAAELSDASFEFDIDADGETEWLHYLAGANGWLALDGDENGKIDNGSELFGGKTGQGFDELRQFDEDNNGFIDAADSVFKDLLIWTKTEELDHLLPLTKSAVGAIYLGSEETPFDIKGDNNQMLGKVSKSGIYLTEAGNVGSVQQIDMAV</sequence>
<name>A0A1N7LQC9_9GAMM</name>
<dbReference type="EMBL" id="FTOE01000004">
    <property type="protein sequence ID" value="SIS76040.1"/>
    <property type="molecule type" value="Genomic_DNA"/>
</dbReference>
<dbReference type="STRING" id="619304.SAMN05421760_104245"/>
<dbReference type="PANTHER" id="PTHR39431:SF1">
    <property type="entry name" value="FRPA_C-RELATED PROTEIN"/>
    <property type="match status" value="1"/>
</dbReference>
<proteinExistence type="predicted"/>
<dbReference type="AlphaFoldDB" id="A0A1N7LQC9"/>
<accession>A0A1N7LQC9</accession>
<evidence type="ECO:0008006" key="3">
    <source>
        <dbReference type="Google" id="ProtNLM"/>
    </source>
</evidence>
<protein>
    <recommendedName>
        <fullName evidence="3">VCBS repeat-containing protein</fullName>
    </recommendedName>
</protein>
<evidence type="ECO:0000313" key="2">
    <source>
        <dbReference type="Proteomes" id="UP000185999"/>
    </source>
</evidence>
<evidence type="ECO:0000313" key="1">
    <source>
        <dbReference type="EMBL" id="SIS76040.1"/>
    </source>
</evidence>
<gene>
    <name evidence="1" type="ORF">SAMN05421760_104245</name>
</gene>
<organism evidence="1 2">
    <name type="scientific">Neptunomonas antarctica</name>
    <dbReference type="NCBI Taxonomy" id="619304"/>
    <lineage>
        <taxon>Bacteria</taxon>
        <taxon>Pseudomonadati</taxon>
        <taxon>Pseudomonadota</taxon>
        <taxon>Gammaproteobacteria</taxon>
        <taxon>Oceanospirillales</taxon>
        <taxon>Oceanospirillaceae</taxon>
        <taxon>Neptunomonas</taxon>
    </lineage>
</organism>
<dbReference type="PANTHER" id="PTHR39431">
    <property type="entry name" value="FRPA/C-RELATED PROTEIN"/>
    <property type="match status" value="1"/>
</dbReference>
<reference evidence="2" key="1">
    <citation type="submission" date="2017-01" db="EMBL/GenBank/DDBJ databases">
        <authorList>
            <person name="Varghese N."/>
            <person name="Submissions S."/>
        </authorList>
    </citation>
    <scope>NUCLEOTIDE SEQUENCE [LARGE SCALE GENOMIC DNA]</scope>
    <source>
        <strain evidence="2">DSM 22306</strain>
    </source>
</reference>
<keyword evidence="2" id="KW-1185">Reference proteome</keyword>
<dbReference type="OrthoDB" id="1676884at2"/>
<dbReference type="Proteomes" id="UP000185999">
    <property type="component" value="Unassembled WGS sequence"/>
</dbReference>